<keyword evidence="1" id="KW-1133">Transmembrane helix</keyword>
<reference evidence="2" key="1">
    <citation type="journal article" date="2020" name="Stud. Mycol.">
        <title>101 Dothideomycetes genomes: a test case for predicting lifestyles and emergence of pathogens.</title>
        <authorList>
            <person name="Haridas S."/>
            <person name="Albert R."/>
            <person name="Binder M."/>
            <person name="Bloem J."/>
            <person name="Labutti K."/>
            <person name="Salamov A."/>
            <person name="Andreopoulos B."/>
            <person name="Baker S."/>
            <person name="Barry K."/>
            <person name="Bills G."/>
            <person name="Bluhm B."/>
            <person name="Cannon C."/>
            <person name="Castanera R."/>
            <person name="Culley D."/>
            <person name="Daum C."/>
            <person name="Ezra D."/>
            <person name="Gonzalez J."/>
            <person name="Henrissat B."/>
            <person name="Kuo A."/>
            <person name="Liang C."/>
            <person name="Lipzen A."/>
            <person name="Lutzoni F."/>
            <person name="Magnuson J."/>
            <person name="Mondo S."/>
            <person name="Nolan M."/>
            <person name="Ohm R."/>
            <person name="Pangilinan J."/>
            <person name="Park H.-J."/>
            <person name="Ramirez L."/>
            <person name="Alfaro M."/>
            <person name="Sun H."/>
            <person name="Tritt A."/>
            <person name="Yoshinaga Y."/>
            <person name="Zwiers L.-H."/>
            <person name="Turgeon B."/>
            <person name="Goodwin S."/>
            <person name="Spatafora J."/>
            <person name="Crous P."/>
            <person name="Grigoriev I."/>
        </authorList>
    </citation>
    <scope>NUCLEOTIDE SEQUENCE</scope>
    <source>
        <strain evidence="2">CBS 675.92</strain>
    </source>
</reference>
<organism evidence="2 3">
    <name type="scientific">Byssothecium circinans</name>
    <dbReference type="NCBI Taxonomy" id="147558"/>
    <lineage>
        <taxon>Eukaryota</taxon>
        <taxon>Fungi</taxon>
        <taxon>Dikarya</taxon>
        <taxon>Ascomycota</taxon>
        <taxon>Pezizomycotina</taxon>
        <taxon>Dothideomycetes</taxon>
        <taxon>Pleosporomycetidae</taxon>
        <taxon>Pleosporales</taxon>
        <taxon>Massarineae</taxon>
        <taxon>Massarinaceae</taxon>
        <taxon>Byssothecium</taxon>
    </lineage>
</organism>
<feature type="transmembrane region" description="Helical" evidence="1">
    <location>
        <begin position="26"/>
        <end position="48"/>
    </location>
</feature>
<dbReference type="EMBL" id="ML976986">
    <property type="protein sequence ID" value="KAF1958865.1"/>
    <property type="molecule type" value="Genomic_DNA"/>
</dbReference>
<dbReference type="Proteomes" id="UP000800035">
    <property type="component" value="Unassembled WGS sequence"/>
</dbReference>
<dbReference type="OrthoDB" id="4525788at2759"/>
<evidence type="ECO:0000313" key="3">
    <source>
        <dbReference type="Proteomes" id="UP000800035"/>
    </source>
</evidence>
<accession>A0A6A5U1Z8</accession>
<protein>
    <submittedName>
        <fullName evidence="2">Uncharacterized protein</fullName>
    </submittedName>
</protein>
<dbReference type="AlphaFoldDB" id="A0A6A5U1Z8"/>
<gene>
    <name evidence="2" type="ORF">CC80DRAFT_546189</name>
</gene>
<keyword evidence="1" id="KW-0472">Membrane</keyword>
<feature type="transmembrane region" description="Helical" evidence="1">
    <location>
        <begin position="60"/>
        <end position="80"/>
    </location>
</feature>
<sequence length="85" mass="9731">MRLVPPEVLLSWPTPNYEDPVTRGNALLIVNSVFIAIVILIVALRLYTRIWIKQFFGTDDFFIDFALVFTIGLTTTVLLANRRYG</sequence>
<keyword evidence="1" id="KW-0812">Transmembrane</keyword>
<evidence type="ECO:0000256" key="1">
    <source>
        <dbReference type="SAM" id="Phobius"/>
    </source>
</evidence>
<evidence type="ECO:0000313" key="2">
    <source>
        <dbReference type="EMBL" id="KAF1958865.1"/>
    </source>
</evidence>
<keyword evidence="3" id="KW-1185">Reference proteome</keyword>
<name>A0A6A5U1Z8_9PLEO</name>
<proteinExistence type="predicted"/>